<evidence type="ECO:0000313" key="2">
    <source>
        <dbReference type="EMBL" id="MFC3574709.1"/>
    </source>
</evidence>
<evidence type="ECO:0000259" key="1">
    <source>
        <dbReference type="Pfam" id="PF11716"/>
    </source>
</evidence>
<dbReference type="InterPro" id="IPR024344">
    <property type="entry name" value="MDMPI_metal-binding"/>
</dbReference>
<dbReference type="InterPro" id="IPR034660">
    <property type="entry name" value="DinB/YfiT-like"/>
</dbReference>
<proteinExistence type="predicted"/>
<comment type="caution">
    <text evidence="2">The sequence shown here is derived from an EMBL/GenBank/DDBJ whole genome shotgun (WGS) entry which is preliminary data.</text>
</comment>
<dbReference type="InterPro" id="IPR017520">
    <property type="entry name" value="CHP03086"/>
</dbReference>
<accession>A0ABV7SCP1</accession>
<dbReference type="Pfam" id="PF11716">
    <property type="entry name" value="MDMPI_N"/>
    <property type="match status" value="1"/>
</dbReference>
<protein>
    <submittedName>
        <fullName evidence="2">TIGR03086 family metal-binding protein</fullName>
    </submittedName>
</protein>
<gene>
    <name evidence="2" type="ORF">ACFOZ0_15780</name>
</gene>
<sequence length="219" mass="23435">MDLTGAKDVTGVDEPDLVRLDRIAVHESVRLVGLAEEKDWERDTPCAEWPLRRLVAHMAAQHHGFAAAARGAGADMAHWREPEEMSDPERTYRGAAMGVLAAFGQPGVLQRKFALPELGVVVPGRIALGFHLVDYVAHAWDVAAALGVEPELPTDVLDAALGVALLVPTDPAGRGPGFAFAPPLAVPPGTGSLDATLRLLGRDPDQWFLPKDQRNLPSV</sequence>
<dbReference type="NCBIfam" id="TIGR03083">
    <property type="entry name" value="maleylpyruvate isomerase family mycothiol-dependent enzyme"/>
    <property type="match status" value="1"/>
</dbReference>
<dbReference type="RefSeq" id="WP_310769267.1">
    <property type="nucleotide sequence ID" value="NZ_JBHRWR010000009.1"/>
</dbReference>
<keyword evidence="3" id="KW-1185">Reference proteome</keyword>
<name>A0ABV7SCP1_9ACTN</name>
<dbReference type="SUPFAM" id="SSF109854">
    <property type="entry name" value="DinB/YfiT-like putative metalloenzymes"/>
    <property type="match status" value="1"/>
</dbReference>
<dbReference type="EMBL" id="JBHRWR010000009">
    <property type="protein sequence ID" value="MFC3574709.1"/>
    <property type="molecule type" value="Genomic_DNA"/>
</dbReference>
<evidence type="ECO:0000313" key="3">
    <source>
        <dbReference type="Proteomes" id="UP001595701"/>
    </source>
</evidence>
<dbReference type="NCBIfam" id="TIGR03086">
    <property type="entry name" value="TIGR03086 family metal-binding protein"/>
    <property type="match status" value="1"/>
</dbReference>
<dbReference type="Proteomes" id="UP001595701">
    <property type="component" value="Unassembled WGS sequence"/>
</dbReference>
<organism evidence="2 3">
    <name type="scientific">Streptomyces yaanensis</name>
    <dbReference type="NCBI Taxonomy" id="1142239"/>
    <lineage>
        <taxon>Bacteria</taxon>
        <taxon>Bacillati</taxon>
        <taxon>Actinomycetota</taxon>
        <taxon>Actinomycetes</taxon>
        <taxon>Kitasatosporales</taxon>
        <taxon>Streptomycetaceae</taxon>
        <taxon>Streptomyces</taxon>
    </lineage>
</organism>
<dbReference type="InterPro" id="IPR017517">
    <property type="entry name" value="Maleyloyr_isom"/>
</dbReference>
<reference evidence="3" key="1">
    <citation type="journal article" date="2019" name="Int. J. Syst. Evol. Microbiol.">
        <title>The Global Catalogue of Microorganisms (GCM) 10K type strain sequencing project: providing services to taxonomists for standard genome sequencing and annotation.</title>
        <authorList>
            <consortium name="The Broad Institute Genomics Platform"/>
            <consortium name="The Broad Institute Genome Sequencing Center for Infectious Disease"/>
            <person name="Wu L."/>
            <person name="Ma J."/>
        </authorList>
    </citation>
    <scope>NUCLEOTIDE SEQUENCE [LARGE SCALE GENOMIC DNA]</scope>
    <source>
        <strain evidence="3">CGMCC 4.7035</strain>
    </source>
</reference>
<feature type="domain" description="Mycothiol-dependent maleylpyruvate isomerase metal-binding" evidence="1">
    <location>
        <begin position="24"/>
        <end position="143"/>
    </location>
</feature>